<gene>
    <name evidence="1" type="ORF">N788_07195</name>
</gene>
<protein>
    <submittedName>
        <fullName evidence="1">Uncharacterized protein</fullName>
    </submittedName>
</protein>
<proteinExistence type="predicted"/>
<keyword evidence="2" id="KW-1185">Reference proteome</keyword>
<dbReference type="EMBL" id="AVCJ01000048">
    <property type="protein sequence ID" value="KFL35825.1"/>
    <property type="molecule type" value="Genomic_DNA"/>
</dbReference>
<sequence>MKRRSTSSDPAAAQARRRQVASEAARLLADGTQDIAVARRKAAERLGIRDPASLPDADEIREALMAHRRLFAPGQLDPARLARQRRAALMAMEHFSDFEPRLAGPVLDGSAGADDPVILHLHADDPDAVARMLADRGAPARQRHRRLVLADGNRADLPCWELLADGQAFELWVLPASAARQAPRDPLGGGALPRASRTAVAQLLGADA</sequence>
<comment type="caution">
    <text evidence="1">The sequence shown here is derived from an EMBL/GenBank/DDBJ whole genome shotgun (WGS) entry which is preliminary data.</text>
</comment>
<dbReference type="OrthoDB" id="5294130at2"/>
<dbReference type="STRING" id="1121014.N788_07195"/>
<dbReference type="Proteomes" id="UP000029085">
    <property type="component" value="Unassembled WGS sequence"/>
</dbReference>
<evidence type="ECO:0000313" key="2">
    <source>
        <dbReference type="Proteomes" id="UP000029085"/>
    </source>
</evidence>
<evidence type="ECO:0000313" key="1">
    <source>
        <dbReference type="EMBL" id="KFL35825.1"/>
    </source>
</evidence>
<dbReference type="AlphaFoldDB" id="A0A087MG22"/>
<dbReference type="RefSeq" id="WP_051924623.1">
    <property type="nucleotide sequence ID" value="NZ_AVCJ01000048.1"/>
</dbReference>
<organism evidence="1 2">
    <name type="scientific">Arenimonas donghaensis DSM 18148 = HO3-R19</name>
    <dbReference type="NCBI Taxonomy" id="1121014"/>
    <lineage>
        <taxon>Bacteria</taxon>
        <taxon>Pseudomonadati</taxon>
        <taxon>Pseudomonadota</taxon>
        <taxon>Gammaproteobacteria</taxon>
        <taxon>Lysobacterales</taxon>
        <taxon>Lysobacteraceae</taxon>
        <taxon>Arenimonas</taxon>
    </lineage>
</organism>
<dbReference type="PATRIC" id="fig|1121014.3.peg.2341"/>
<name>A0A087MG22_9GAMM</name>
<reference evidence="2" key="1">
    <citation type="submission" date="2013-08" db="EMBL/GenBank/DDBJ databases">
        <title>Genome sequencing of Arenimonas donghaensis.</title>
        <authorList>
            <person name="Chen F."/>
            <person name="Wang G."/>
        </authorList>
    </citation>
    <scope>NUCLEOTIDE SEQUENCE [LARGE SCALE GENOMIC DNA]</scope>
    <source>
        <strain evidence="2">HO3-R19</strain>
    </source>
</reference>
<reference evidence="1 2" key="2">
    <citation type="journal article" date="2015" name="Stand. Genomic Sci.">
        <title>High quality draft genomic sequence of Arenimonas donghaensis DSM 18148(T).</title>
        <authorList>
            <person name="Chen F."/>
            <person name="Wang H."/>
            <person name="Cao Y."/>
            <person name="Li X."/>
            <person name="Wang G."/>
        </authorList>
    </citation>
    <scope>NUCLEOTIDE SEQUENCE [LARGE SCALE GENOMIC DNA]</scope>
    <source>
        <strain evidence="1 2">HO3-R19</strain>
    </source>
</reference>
<accession>A0A087MG22</accession>